<feature type="domain" description="C2H2-type" evidence="10">
    <location>
        <begin position="446"/>
        <end position="474"/>
    </location>
</feature>
<dbReference type="FunFam" id="3.30.160.60:FF:000012">
    <property type="entry name" value="RB-associated KRAB zinc finger protein-like"/>
    <property type="match status" value="1"/>
</dbReference>
<feature type="domain" description="C2H2-type" evidence="10">
    <location>
        <begin position="279"/>
        <end position="306"/>
    </location>
</feature>
<keyword evidence="7" id="KW-0804">Transcription</keyword>
<evidence type="ECO:0000256" key="4">
    <source>
        <dbReference type="ARBA" id="ARBA00022771"/>
    </source>
</evidence>
<comment type="subcellular location">
    <subcellularLocation>
        <location evidence="1">Nucleus</location>
    </subcellularLocation>
</comment>
<dbReference type="InterPro" id="IPR013087">
    <property type="entry name" value="Znf_C2H2_type"/>
</dbReference>
<dbReference type="FunCoup" id="B4MPR3">
    <property type="interactions" value="862"/>
</dbReference>
<name>B4MPR3_DROWI</name>
<evidence type="ECO:0000259" key="10">
    <source>
        <dbReference type="PROSITE" id="PS50157"/>
    </source>
</evidence>
<dbReference type="eggNOG" id="KOG1721">
    <property type="taxonomic scope" value="Eukaryota"/>
</dbReference>
<feature type="domain" description="C2H2-type" evidence="10">
    <location>
        <begin position="714"/>
        <end position="747"/>
    </location>
</feature>
<keyword evidence="5" id="KW-0862">Zinc</keyword>
<dbReference type="GO" id="GO:0010468">
    <property type="term" value="P:regulation of gene expression"/>
    <property type="evidence" value="ECO:0007669"/>
    <property type="project" value="TreeGrafter"/>
</dbReference>
<feature type="domain" description="C2H2-type" evidence="10">
    <location>
        <begin position="689"/>
        <end position="711"/>
    </location>
</feature>
<dbReference type="HOGENOM" id="CLU_016709_0_0_1"/>
<feature type="domain" description="C2H2-type" evidence="10">
    <location>
        <begin position="335"/>
        <end position="362"/>
    </location>
</feature>
<dbReference type="FunFam" id="3.30.160.60:FF:001081">
    <property type="entry name" value="Combgap, isoform F"/>
    <property type="match status" value="1"/>
</dbReference>
<dbReference type="SMART" id="SM00355">
    <property type="entry name" value="ZnF_C2H2"/>
    <property type="match status" value="11"/>
</dbReference>
<sequence length="833" mass="90791">MCAAQSNPPPFGYTWGFADNGSRTAESVLEISPNINYTVSGESMPYLLSTDGSLAVQKDVKGALAGNKANVVRRMFLVNDSSFPHGTQRVITTGATSTVVKKQDSTTQQVLSINSLDKNYLLVDQATAAAAAAAGDPTAHHHTLTNGSIVDAKTGQTVLSSGAAAAAAAKSHFGSIGALHLTQEECNEILIKRAIAAGHHQTHTITTADGAHHHSTAPGATPIQVQKVIQGLEENEDSQGDAPNLKLEPGTLELSPKTELQESMHFSETDATIKKERPYSCDECGKSFLLKHHLTTHARVHTGERPHICTHCGKSFAHKHCLNTHLLLHSTDRPYQCQECKKSFTLKHHLLTHSRVHSRERPFVCQECGRSFPLKRHLVTHSKFHAGERPYVCEECGESFAQENHLIMHSRFHGSLNPFVCSECGASFPRKFQLVNHGRIHGKIPHSCTICGKEFLQKRTLVSHMRRVHTGEQAHPCVSCGEGFPTKAELHQHVRAAHNGVNPNTSSATIIANQQLQQPHHHPGHPQTITVVSNPVTVSITDANGVARPQFVCRECGSAFNSREALALHLRLHTGDKSLMTDLCALTAAIPGHFLSTASLNPGTVVAANPNLVGQSPVPVQIISSTGQLMSQTTLVQAANSTHPQVVTAVPHMPLHATQQQHLQHVGAQQQQQQQQLVPAAPANKPKSHFCASCGKGFAAKHGLMQHNRRHPNGGCTVRTHVCECGKAFFQKNHLMLHQRQHLETKPAISQQQEANAQQQQQQQQVVVATSTATGQQQTTQQQQQQQQVQVQIIPDGHMAHGKVIKYEICRNVLQEDQAAQQQQQQQSGMNNE</sequence>
<evidence type="ECO:0000256" key="6">
    <source>
        <dbReference type="ARBA" id="ARBA00023015"/>
    </source>
</evidence>
<dbReference type="Pfam" id="PF00096">
    <property type="entry name" value="zf-C2H2"/>
    <property type="match status" value="6"/>
</dbReference>
<evidence type="ECO:0000256" key="7">
    <source>
        <dbReference type="ARBA" id="ARBA00023163"/>
    </source>
</evidence>
<keyword evidence="8" id="KW-0539">Nucleus</keyword>
<evidence type="ECO:0000256" key="5">
    <source>
        <dbReference type="ARBA" id="ARBA00022833"/>
    </source>
</evidence>
<evidence type="ECO:0000256" key="2">
    <source>
        <dbReference type="ARBA" id="ARBA00022723"/>
    </source>
</evidence>
<evidence type="ECO:0000256" key="3">
    <source>
        <dbReference type="ARBA" id="ARBA00022737"/>
    </source>
</evidence>
<keyword evidence="6" id="KW-0805">Transcription regulation</keyword>
<dbReference type="InterPro" id="IPR036236">
    <property type="entry name" value="Znf_C2H2_sf"/>
</dbReference>
<dbReference type="FunFam" id="3.30.160.60:FF:001342">
    <property type="entry name" value="Combgap, isoform F"/>
    <property type="match status" value="1"/>
</dbReference>
<dbReference type="PANTHER" id="PTHR16515:SF66">
    <property type="entry name" value="C2H2-TYPE DOMAIN-CONTAINING PROTEIN"/>
    <property type="match status" value="1"/>
</dbReference>
<dbReference type="FunFam" id="3.30.160.60:FF:004170">
    <property type="match status" value="1"/>
</dbReference>
<gene>
    <name evidence="11" type="primary">Dwil\GK21553</name>
    <name evidence="11" type="ORF">Dwil_GK21553</name>
</gene>
<dbReference type="PANTHER" id="PTHR16515">
    <property type="entry name" value="PR DOMAIN ZINC FINGER PROTEIN"/>
    <property type="match status" value="1"/>
</dbReference>
<keyword evidence="2" id="KW-0479">Metal-binding</keyword>
<dbReference type="FunFam" id="3.30.160.60:FF:001226">
    <property type="entry name" value="Combgap, isoform F"/>
    <property type="match status" value="1"/>
</dbReference>
<dbReference type="PROSITE" id="PS50157">
    <property type="entry name" value="ZINC_FINGER_C2H2_2"/>
    <property type="match status" value="11"/>
</dbReference>
<dbReference type="OMA" id="GNKNVVR"/>
<dbReference type="InterPro" id="IPR050331">
    <property type="entry name" value="Zinc_finger"/>
</dbReference>
<keyword evidence="3" id="KW-0677">Repeat</keyword>
<dbReference type="SUPFAM" id="SSF57667">
    <property type="entry name" value="beta-beta-alpha zinc fingers"/>
    <property type="match status" value="6"/>
</dbReference>
<evidence type="ECO:0000313" key="12">
    <source>
        <dbReference type="Proteomes" id="UP000007798"/>
    </source>
</evidence>
<feature type="domain" description="C2H2-type" evidence="10">
    <location>
        <begin position="551"/>
        <end position="578"/>
    </location>
</feature>
<dbReference type="FunFam" id="3.30.160.60:FF:001018">
    <property type="entry name" value="Combgap, isoform F"/>
    <property type="match status" value="1"/>
</dbReference>
<protein>
    <submittedName>
        <fullName evidence="11">GK21553</fullName>
    </submittedName>
</protein>
<dbReference type="FunFam" id="3.30.160.60:FF:001137">
    <property type="entry name" value="Combgap, isoform L"/>
    <property type="match status" value="1"/>
</dbReference>
<evidence type="ECO:0000256" key="8">
    <source>
        <dbReference type="ARBA" id="ARBA00023242"/>
    </source>
</evidence>
<feature type="domain" description="C2H2-type" evidence="10">
    <location>
        <begin position="307"/>
        <end position="334"/>
    </location>
</feature>
<dbReference type="EMBL" id="CH963849">
    <property type="protein sequence ID" value="EDW74102.1"/>
    <property type="molecule type" value="Genomic_DNA"/>
</dbReference>
<evidence type="ECO:0000256" key="9">
    <source>
        <dbReference type="PROSITE-ProRule" id="PRU00042"/>
    </source>
</evidence>
<dbReference type="InParanoid" id="B4MPR3"/>
<keyword evidence="4 9" id="KW-0863">Zinc-finger</keyword>
<feature type="domain" description="C2H2-type" evidence="10">
    <location>
        <begin position="419"/>
        <end position="441"/>
    </location>
</feature>
<dbReference type="PhylomeDB" id="B4MPR3"/>
<feature type="domain" description="C2H2-type" evidence="10">
    <location>
        <begin position="475"/>
        <end position="503"/>
    </location>
</feature>
<feature type="domain" description="C2H2-type" evidence="10">
    <location>
        <begin position="391"/>
        <end position="418"/>
    </location>
</feature>
<evidence type="ECO:0000256" key="1">
    <source>
        <dbReference type="ARBA" id="ARBA00004123"/>
    </source>
</evidence>
<evidence type="ECO:0000313" key="11">
    <source>
        <dbReference type="EMBL" id="EDW74102.1"/>
    </source>
</evidence>
<proteinExistence type="predicted"/>
<feature type="domain" description="C2H2-type" evidence="10">
    <location>
        <begin position="363"/>
        <end position="390"/>
    </location>
</feature>
<dbReference type="OrthoDB" id="8117402at2759"/>
<organism evidence="12">
    <name type="scientific">Drosophila willistoni</name>
    <name type="common">Fruit fly</name>
    <dbReference type="NCBI Taxonomy" id="7260"/>
    <lineage>
        <taxon>Eukaryota</taxon>
        <taxon>Metazoa</taxon>
        <taxon>Ecdysozoa</taxon>
        <taxon>Arthropoda</taxon>
        <taxon>Hexapoda</taxon>
        <taxon>Insecta</taxon>
        <taxon>Pterygota</taxon>
        <taxon>Neoptera</taxon>
        <taxon>Endopterygota</taxon>
        <taxon>Diptera</taxon>
        <taxon>Brachycera</taxon>
        <taxon>Muscomorpha</taxon>
        <taxon>Ephydroidea</taxon>
        <taxon>Drosophilidae</taxon>
        <taxon>Drosophila</taxon>
        <taxon>Sophophora</taxon>
    </lineage>
</organism>
<reference evidence="11 12" key="1">
    <citation type="journal article" date="2007" name="Nature">
        <title>Evolution of genes and genomes on the Drosophila phylogeny.</title>
        <authorList>
            <consortium name="Drosophila 12 Genomes Consortium"/>
            <person name="Clark A.G."/>
            <person name="Eisen M.B."/>
            <person name="Smith D.R."/>
            <person name="Bergman C.M."/>
            <person name="Oliver B."/>
            <person name="Markow T.A."/>
            <person name="Kaufman T.C."/>
            <person name="Kellis M."/>
            <person name="Gelbart W."/>
            <person name="Iyer V.N."/>
            <person name="Pollard D.A."/>
            <person name="Sackton T.B."/>
            <person name="Larracuente A.M."/>
            <person name="Singh N.D."/>
            <person name="Abad J.P."/>
            <person name="Abt D.N."/>
            <person name="Adryan B."/>
            <person name="Aguade M."/>
            <person name="Akashi H."/>
            <person name="Anderson W.W."/>
            <person name="Aquadro C.F."/>
            <person name="Ardell D.H."/>
            <person name="Arguello R."/>
            <person name="Artieri C.G."/>
            <person name="Barbash D.A."/>
            <person name="Barker D."/>
            <person name="Barsanti P."/>
            <person name="Batterham P."/>
            <person name="Batzoglou S."/>
            <person name="Begun D."/>
            <person name="Bhutkar A."/>
            <person name="Blanco E."/>
            <person name="Bosak S.A."/>
            <person name="Bradley R.K."/>
            <person name="Brand A.D."/>
            <person name="Brent M.R."/>
            <person name="Brooks A.N."/>
            <person name="Brown R.H."/>
            <person name="Butlin R.K."/>
            <person name="Caggese C."/>
            <person name="Calvi B.R."/>
            <person name="Bernardo de Carvalho A."/>
            <person name="Caspi A."/>
            <person name="Castrezana S."/>
            <person name="Celniker S.E."/>
            <person name="Chang J.L."/>
            <person name="Chapple C."/>
            <person name="Chatterji S."/>
            <person name="Chinwalla A."/>
            <person name="Civetta A."/>
            <person name="Clifton S.W."/>
            <person name="Comeron J.M."/>
            <person name="Costello J.C."/>
            <person name="Coyne J.A."/>
            <person name="Daub J."/>
            <person name="David R.G."/>
            <person name="Delcher A.L."/>
            <person name="Delehaunty K."/>
            <person name="Do C.B."/>
            <person name="Ebling H."/>
            <person name="Edwards K."/>
            <person name="Eickbush T."/>
            <person name="Evans J.D."/>
            <person name="Filipski A."/>
            <person name="Findeiss S."/>
            <person name="Freyhult E."/>
            <person name="Fulton L."/>
            <person name="Fulton R."/>
            <person name="Garcia A.C."/>
            <person name="Gardiner A."/>
            <person name="Garfield D.A."/>
            <person name="Garvin B.E."/>
            <person name="Gibson G."/>
            <person name="Gilbert D."/>
            <person name="Gnerre S."/>
            <person name="Godfrey J."/>
            <person name="Good R."/>
            <person name="Gotea V."/>
            <person name="Gravely B."/>
            <person name="Greenberg A.J."/>
            <person name="Griffiths-Jones S."/>
            <person name="Gross S."/>
            <person name="Guigo R."/>
            <person name="Gustafson E.A."/>
            <person name="Haerty W."/>
            <person name="Hahn M.W."/>
            <person name="Halligan D.L."/>
            <person name="Halpern A.L."/>
            <person name="Halter G.M."/>
            <person name="Han M.V."/>
            <person name="Heger A."/>
            <person name="Hillier L."/>
            <person name="Hinrichs A.S."/>
            <person name="Holmes I."/>
            <person name="Hoskins R.A."/>
            <person name="Hubisz M.J."/>
            <person name="Hultmark D."/>
            <person name="Huntley M.A."/>
            <person name="Jaffe D.B."/>
            <person name="Jagadeeshan S."/>
            <person name="Jeck W.R."/>
            <person name="Johnson J."/>
            <person name="Jones C.D."/>
            <person name="Jordan W.C."/>
            <person name="Karpen G.H."/>
            <person name="Kataoka E."/>
            <person name="Keightley P.D."/>
            <person name="Kheradpour P."/>
            <person name="Kirkness E.F."/>
            <person name="Koerich L.B."/>
            <person name="Kristiansen K."/>
            <person name="Kudrna D."/>
            <person name="Kulathinal R.J."/>
            <person name="Kumar S."/>
            <person name="Kwok R."/>
            <person name="Lander E."/>
            <person name="Langley C.H."/>
            <person name="Lapoint R."/>
            <person name="Lazzaro B.P."/>
            <person name="Lee S.J."/>
            <person name="Levesque L."/>
            <person name="Li R."/>
            <person name="Lin C.F."/>
            <person name="Lin M.F."/>
            <person name="Lindblad-Toh K."/>
            <person name="Llopart A."/>
            <person name="Long M."/>
            <person name="Low L."/>
            <person name="Lozovsky E."/>
            <person name="Lu J."/>
            <person name="Luo M."/>
            <person name="Machado C.A."/>
            <person name="Makalowski W."/>
            <person name="Marzo M."/>
            <person name="Matsuda M."/>
            <person name="Matzkin L."/>
            <person name="McAllister B."/>
            <person name="McBride C.S."/>
            <person name="McKernan B."/>
            <person name="McKernan K."/>
            <person name="Mendez-Lago M."/>
            <person name="Minx P."/>
            <person name="Mollenhauer M.U."/>
            <person name="Montooth K."/>
            <person name="Mount S.M."/>
            <person name="Mu X."/>
            <person name="Myers E."/>
            <person name="Negre B."/>
            <person name="Newfeld S."/>
            <person name="Nielsen R."/>
            <person name="Noor M.A."/>
            <person name="O'Grady P."/>
            <person name="Pachter L."/>
            <person name="Papaceit M."/>
            <person name="Parisi M.J."/>
            <person name="Parisi M."/>
            <person name="Parts L."/>
            <person name="Pedersen J.S."/>
            <person name="Pesole G."/>
            <person name="Phillippy A.M."/>
            <person name="Ponting C.P."/>
            <person name="Pop M."/>
            <person name="Porcelli D."/>
            <person name="Powell J.R."/>
            <person name="Prohaska S."/>
            <person name="Pruitt K."/>
            <person name="Puig M."/>
            <person name="Quesneville H."/>
            <person name="Ram K.R."/>
            <person name="Rand D."/>
            <person name="Rasmussen M.D."/>
            <person name="Reed L.K."/>
            <person name="Reenan R."/>
            <person name="Reily A."/>
            <person name="Remington K.A."/>
            <person name="Rieger T.T."/>
            <person name="Ritchie M.G."/>
            <person name="Robin C."/>
            <person name="Rogers Y.H."/>
            <person name="Rohde C."/>
            <person name="Rozas J."/>
            <person name="Rubenfield M.J."/>
            <person name="Ruiz A."/>
            <person name="Russo S."/>
            <person name="Salzberg S.L."/>
            <person name="Sanchez-Gracia A."/>
            <person name="Saranga D.J."/>
            <person name="Sato H."/>
            <person name="Schaeffer S.W."/>
            <person name="Schatz M.C."/>
            <person name="Schlenke T."/>
            <person name="Schwartz R."/>
            <person name="Segarra C."/>
            <person name="Singh R.S."/>
            <person name="Sirot L."/>
            <person name="Sirota M."/>
            <person name="Sisneros N.B."/>
            <person name="Smith C.D."/>
            <person name="Smith T.F."/>
            <person name="Spieth J."/>
            <person name="Stage D.E."/>
            <person name="Stark A."/>
            <person name="Stephan W."/>
            <person name="Strausberg R.L."/>
            <person name="Strempel S."/>
            <person name="Sturgill D."/>
            <person name="Sutton G."/>
            <person name="Sutton G.G."/>
            <person name="Tao W."/>
            <person name="Teichmann S."/>
            <person name="Tobari Y.N."/>
            <person name="Tomimura Y."/>
            <person name="Tsolas J.M."/>
            <person name="Valente V.L."/>
            <person name="Venter E."/>
            <person name="Venter J.C."/>
            <person name="Vicario S."/>
            <person name="Vieira F.G."/>
            <person name="Vilella A.J."/>
            <person name="Villasante A."/>
            <person name="Walenz B."/>
            <person name="Wang J."/>
            <person name="Wasserman M."/>
            <person name="Watts T."/>
            <person name="Wilson D."/>
            <person name="Wilson R.K."/>
            <person name="Wing R.A."/>
            <person name="Wolfner M.F."/>
            <person name="Wong A."/>
            <person name="Wong G.K."/>
            <person name="Wu C.I."/>
            <person name="Wu G."/>
            <person name="Yamamoto D."/>
            <person name="Yang H.P."/>
            <person name="Yang S.P."/>
            <person name="Yorke J.A."/>
            <person name="Yoshida K."/>
            <person name="Zdobnov E."/>
            <person name="Zhang P."/>
            <person name="Zhang Y."/>
            <person name="Zimin A.V."/>
            <person name="Baldwin J."/>
            <person name="Abdouelleil A."/>
            <person name="Abdulkadir J."/>
            <person name="Abebe A."/>
            <person name="Abera B."/>
            <person name="Abreu J."/>
            <person name="Acer S.C."/>
            <person name="Aftuck L."/>
            <person name="Alexander A."/>
            <person name="An P."/>
            <person name="Anderson E."/>
            <person name="Anderson S."/>
            <person name="Arachi H."/>
            <person name="Azer M."/>
            <person name="Bachantsang P."/>
            <person name="Barry A."/>
            <person name="Bayul T."/>
            <person name="Berlin A."/>
            <person name="Bessette D."/>
            <person name="Bloom T."/>
            <person name="Blye J."/>
            <person name="Boguslavskiy L."/>
            <person name="Bonnet C."/>
            <person name="Boukhgalter B."/>
            <person name="Bourzgui I."/>
            <person name="Brown A."/>
            <person name="Cahill P."/>
            <person name="Channer S."/>
            <person name="Cheshatsang Y."/>
            <person name="Chuda L."/>
            <person name="Citroen M."/>
            <person name="Collymore A."/>
            <person name="Cooke P."/>
            <person name="Costello M."/>
            <person name="D'Aco K."/>
            <person name="Daza R."/>
            <person name="De Haan G."/>
            <person name="DeGray S."/>
            <person name="DeMaso C."/>
            <person name="Dhargay N."/>
            <person name="Dooley K."/>
            <person name="Dooley E."/>
            <person name="Doricent M."/>
            <person name="Dorje P."/>
            <person name="Dorjee K."/>
            <person name="Dupes A."/>
            <person name="Elong R."/>
            <person name="Falk J."/>
            <person name="Farina A."/>
            <person name="Faro S."/>
            <person name="Ferguson D."/>
            <person name="Fisher S."/>
            <person name="Foley C.D."/>
            <person name="Franke A."/>
            <person name="Friedrich D."/>
            <person name="Gadbois L."/>
            <person name="Gearin G."/>
            <person name="Gearin C.R."/>
            <person name="Giannoukos G."/>
            <person name="Goode T."/>
            <person name="Graham J."/>
            <person name="Grandbois E."/>
            <person name="Grewal S."/>
            <person name="Gyaltsen K."/>
            <person name="Hafez N."/>
            <person name="Hagos B."/>
            <person name="Hall J."/>
            <person name="Henson C."/>
            <person name="Hollinger A."/>
            <person name="Honan T."/>
            <person name="Huard M.D."/>
            <person name="Hughes L."/>
            <person name="Hurhula B."/>
            <person name="Husby M.E."/>
            <person name="Kamat A."/>
            <person name="Kanga B."/>
            <person name="Kashin S."/>
            <person name="Khazanovich D."/>
            <person name="Kisner P."/>
            <person name="Lance K."/>
            <person name="Lara M."/>
            <person name="Lee W."/>
            <person name="Lennon N."/>
            <person name="Letendre F."/>
            <person name="LeVine R."/>
            <person name="Lipovsky A."/>
            <person name="Liu X."/>
            <person name="Liu J."/>
            <person name="Liu S."/>
            <person name="Lokyitsang T."/>
            <person name="Lokyitsang Y."/>
            <person name="Lubonja R."/>
            <person name="Lui A."/>
            <person name="MacDonald P."/>
            <person name="Magnisalis V."/>
            <person name="Maru K."/>
            <person name="Matthews C."/>
            <person name="McCusker W."/>
            <person name="McDonough S."/>
            <person name="Mehta T."/>
            <person name="Meldrim J."/>
            <person name="Meneus L."/>
            <person name="Mihai O."/>
            <person name="Mihalev A."/>
            <person name="Mihova T."/>
            <person name="Mittelman R."/>
            <person name="Mlenga V."/>
            <person name="Montmayeur A."/>
            <person name="Mulrain L."/>
            <person name="Navidi A."/>
            <person name="Naylor J."/>
            <person name="Negash T."/>
            <person name="Nguyen T."/>
            <person name="Nguyen N."/>
            <person name="Nicol R."/>
            <person name="Norbu C."/>
            <person name="Norbu N."/>
            <person name="Novod N."/>
            <person name="O'Neill B."/>
            <person name="Osman S."/>
            <person name="Markiewicz E."/>
            <person name="Oyono O.L."/>
            <person name="Patti C."/>
            <person name="Phunkhang P."/>
            <person name="Pierre F."/>
            <person name="Priest M."/>
            <person name="Raghuraman S."/>
            <person name="Rege F."/>
            <person name="Reyes R."/>
            <person name="Rise C."/>
            <person name="Rogov P."/>
            <person name="Ross K."/>
            <person name="Ryan E."/>
            <person name="Settipalli S."/>
            <person name="Shea T."/>
            <person name="Sherpa N."/>
            <person name="Shi L."/>
            <person name="Shih D."/>
            <person name="Sparrow T."/>
            <person name="Spaulding J."/>
            <person name="Stalker J."/>
            <person name="Stange-Thomann N."/>
            <person name="Stavropoulos S."/>
            <person name="Stone C."/>
            <person name="Strader C."/>
            <person name="Tesfaye S."/>
            <person name="Thomson T."/>
            <person name="Thoulutsang Y."/>
            <person name="Thoulutsang D."/>
            <person name="Topham K."/>
            <person name="Topping I."/>
            <person name="Tsamla T."/>
            <person name="Vassiliev H."/>
            <person name="Vo A."/>
            <person name="Wangchuk T."/>
            <person name="Wangdi T."/>
            <person name="Weiand M."/>
            <person name="Wilkinson J."/>
            <person name="Wilson A."/>
            <person name="Yadav S."/>
            <person name="Young G."/>
            <person name="Yu Q."/>
            <person name="Zembek L."/>
            <person name="Zhong D."/>
            <person name="Zimmer A."/>
            <person name="Zwirko Z."/>
            <person name="Jaffe D.B."/>
            <person name="Alvarez P."/>
            <person name="Brockman W."/>
            <person name="Butler J."/>
            <person name="Chin C."/>
            <person name="Gnerre S."/>
            <person name="Grabherr M."/>
            <person name="Kleber M."/>
            <person name="Mauceli E."/>
            <person name="MacCallum I."/>
        </authorList>
    </citation>
    <scope>NUCLEOTIDE SEQUENCE [LARGE SCALE GENOMIC DNA]</scope>
    <source>
        <strain evidence="12">Tucson 14030-0811.24</strain>
    </source>
</reference>
<dbReference type="FunFam" id="3.30.160.60:FF:000217">
    <property type="entry name" value="Combgap, isoform F"/>
    <property type="match status" value="3"/>
</dbReference>
<accession>B4MPR3</accession>
<keyword evidence="12" id="KW-1185">Reference proteome</keyword>
<dbReference type="PROSITE" id="PS00028">
    <property type="entry name" value="ZINC_FINGER_C2H2_1"/>
    <property type="match status" value="9"/>
</dbReference>
<dbReference type="GO" id="GO:0005634">
    <property type="term" value="C:nucleus"/>
    <property type="evidence" value="ECO:0007669"/>
    <property type="project" value="UniProtKB-SubCell"/>
</dbReference>
<dbReference type="GO" id="GO:0008270">
    <property type="term" value="F:zinc ion binding"/>
    <property type="evidence" value="ECO:0007669"/>
    <property type="project" value="UniProtKB-KW"/>
</dbReference>
<dbReference type="Proteomes" id="UP000007798">
    <property type="component" value="Unassembled WGS sequence"/>
</dbReference>
<dbReference type="Gene3D" id="3.30.160.60">
    <property type="entry name" value="Classic Zinc Finger"/>
    <property type="match status" value="10"/>
</dbReference>
<dbReference type="AlphaFoldDB" id="B4MPR3"/>